<dbReference type="GO" id="GO:0006749">
    <property type="term" value="P:glutathione metabolic process"/>
    <property type="evidence" value="ECO:0007669"/>
    <property type="project" value="TreeGrafter"/>
</dbReference>
<evidence type="ECO:0000256" key="2">
    <source>
        <dbReference type="ARBA" id="ARBA00022679"/>
    </source>
</evidence>
<protein>
    <recommendedName>
        <fullName evidence="1">glutathione transferase</fullName>
        <ecNumber evidence="1">2.5.1.18</ecNumber>
    </recommendedName>
</protein>
<evidence type="ECO:0000256" key="3">
    <source>
        <dbReference type="ARBA" id="ARBA00047960"/>
    </source>
</evidence>
<dbReference type="GO" id="GO:0004602">
    <property type="term" value="F:glutathione peroxidase activity"/>
    <property type="evidence" value="ECO:0007669"/>
    <property type="project" value="UniProtKB-ARBA"/>
</dbReference>
<dbReference type="AlphaFoldDB" id="A0A1I7Z8A1"/>
<dbReference type="SFLD" id="SFLDG00363">
    <property type="entry name" value="AMPS_(cytGST):_Alpha-__Mu-__Pi"/>
    <property type="match status" value="1"/>
</dbReference>
<evidence type="ECO:0000313" key="7">
    <source>
        <dbReference type="WBParaSite" id="L893_g23775.t1"/>
    </source>
</evidence>
<proteinExistence type="predicted"/>
<evidence type="ECO:0000259" key="5">
    <source>
        <dbReference type="PROSITE" id="PS50405"/>
    </source>
</evidence>
<sequence length="215" mass="25221">MPVVPKFRLVYFDLEGRAEVSRLMFHDANVNFEDHRITFDEWPQLKSSFPNEQLPVLEHNGKQLCQSDAINRFLAKTFGYYGVDEWDCARIDEIVATFADVVSELKAVILEENVEEKIAKYNKVLEAHVYPFYQMLETRLHAKANQNWLVGNDISLADFVLFNVTWNLHYNKGFPDVEKFPIEDFNLLSLIYQRIGSRPNLKDYLAGKKRKYLLH</sequence>
<evidence type="ECO:0000259" key="4">
    <source>
        <dbReference type="PROSITE" id="PS50404"/>
    </source>
</evidence>
<dbReference type="PROSITE" id="PS50405">
    <property type="entry name" value="GST_CTER"/>
    <property type="match status" value="1"/>
</dbReference>
<dbReference type="CDD" id="cd03192">
    <property type="entry name" value="GST_C_Sigma_like"/>
    <property type="match status" value="1"/>
</dbReference>
<dbReference type="InterPro" id="IPR036282">
    <property type="entry name" value="Glutathione-S-Trfase_C_sf"/>
</dbReference>
<keyword evidence="2" id="KW-0808">Transferase</keyword>
<evidence type="ECO:0000313" key="6">
    <source>
        <dbReference type="Proteomes" id="UP000095287"/>
    </source>
</evidence>
<dbReference type="SFLD" id="SFLDS00019">
    <property type="entry name" value="Glutathione_Transferase_(cytos"/>
    <property type="match status" value="1"/>
</dbReference>
<dbReference type="PANTHER" id="PTHR11571:SF150">
    <property type="entry name" value="GLUTATHIONE S-TRANSFERASE"/>
    <property type="match status" value="1"/>
</dbReference>
<dbReference type="InterPro" id="IPR050213">
    <property type="entry name" value="GST_superfamily"/>
</dbReference>
<dbReference type="Gene3D" id="1.20.1050.10">
    <property type="match status" value="1"/>
</dbReference>
<dbReference type="EC" id="2.5.1.18" evidence="1"/>
<dbReference type="InterPro" id="IPR004045">
    <property type="entry name" value="Glutathione_S-Trfase_N"/>
</dbReference>
<feature type="domain" description="GST C-terminal" evidence="5">
    <location>
        <begin position="84"/>
        <end position="213"/>
    </location>
</feature>
<dbReference type="PROSITE" id="PS50404">
    <property type="entry name" value="GST_NTER"/>
    <property type="match status" value="1"/>
</dbReference>
<feature type="domain" description="GST N-terminal" evidence="4">
    <location>
        <begin position="5"/>
        <end position="82"/>
    </location>
</feature>
<dbReference type="Proteomes" id="UP000095287">
    <property type="component" value="Unplaced"/>
</dbReference>
<accession>A0A1I7Z8A1</accession>
<dbReference type="InterPro" id="IPR010987">
    <property type="entry name" value="Glutathione-S-Trfase_C-like"/>
</dbReference>
<dbReference type="GO" id="GO:0004364">
    <property type="term" value="F:glutathione transferase activity"/>
    <property type="evidence" value="ECO:0007669"/>
    <property type="project" value="UniProtKB-EC"/>
</dbReference>
<comment type="catalytic activity">
    <reaction evidence="3">
        <text>RX + glutathione = an S-substituted glutathione + a halide anion + H(+)</text>
        <dbReference type="Rhea" id="RHEA:16437"/>
        <dbReference type="ChEBI" id="CHEBI:15378"/>
        <dbReference type="ChEBI" id="CHEBI:16042"/>
        <dbReference type="ChEBI" id="CHEBI:17792"/>
        <dbReference type="ChEBI" id="CHEBI:57925"/>
        <dbReference type="ChEBI" id="CHEBI:90779"/>
        <dbReference type="EC" id="2.5.1.18"/>
    </reaction>
</comment>
<dbReference type="PANTHER" id="PTHR11571">
    <property type="entry name" value="GLUTATHIONE S-TRANSFERASE"/>
    <property type="match status" value="1"/>
</dbReference>
<dbReference type="CDD" id="cd03039">
    <property type="entry name" value="GST_N_Sigma_like"/>
    <property type="match status" value="1"/>
</dbReference>
<reference evidence="7" key="1">
    <citation type="submission" date="2016-11" db="UniProtKB">
        <authorList>
            <consortium name="WormBaseParasite"/>
        </authorList>
    </citation>
    <scope>IDENTIFICATION</scope>
</reference>
<dbReference type="WBParaSite" id="L893_g23775.t1">
    <property type="protein sequence ID" value="L893_g23775.t1"/>
    <property type="gene ID" value="L893_g23775"/>
</dbReference>
<dbReference type="InterPro" id="IPR004046">
    <property type="entry name" value="GST_C"/>
</dbReference>
<evidence type="ECO:0000256" key="1">
    <source>
        <dbReference type="ARBA" id="ARBA00012452"/>
    </source>
</evidence>
<keyword evidence="6" id="KW-1185">Reference proteome</keyword>
<dbReference type="Pfam" id="PF14497">
    <property type="entry name" value="GST_C_3"/>
    <property type="match status" value="1"/>
</dbReference>
<dbReference type="FunFam" id="3.40.30.10:FF:000035">
    <property type="entry name" value="hematopoietic prostaglandin D synthase"/>
    <property type="match status" value="1"/>
</dbReference>
<dbReference type="SUPFAM" id="SSF52833">
    <property type="entry name" value="Thioredoxin-like"/>
    <property type="match status" value="1"/>
</dbReference>
<organism evidence="6 7">
    <name type="scientific">Steinernema glaseri</name>
    <dbReference type="NCBI Taxonomy" id="37863"/>
    <lineage>
        <taxon>Eukaryota</taxon>
        <taxon>Metazoa</taxon>
        <taxon>Ecdysozoa</taxon>
        <taxon>Nematoda</taxon>
        <taxon>Chromadorea</taxon>
        <taxon>Rhabditida</taxon>
        <taxon>Tylenchina</taxon>
        <taxon>Panagrolaimomorpha</taxon>
        <taxon>Strongyloidoidea</taxon>
        <taxon>Steinernematidae</taxon>
        <taxon>Steinernema</taxon>
    </lineage>
</organism>
<dbReference type="SFLD" id="SFLDG01205">
    <property type="entry name" value="AMPS.1"/>
    <property type="match status" value="1"/>
</dbReference>
<dbReference type="Pfam" id="PF02798">
    <property type="entry name" value="GST_N"/>
    <property type="match status" value="1"/>
</dbReference>
<dbReference type="Gene3D" id="3.40.30.10">
    <property type="entry name" value="Glutaredoxin"/>
    <property type="match status" value="1"/>
</dbReference>
<name>A0A1I7Z8A1_9BILA</name>
<dbReference type="SUPFAM" id="SSF47616">
    <property type="entry name" value="GST C-terminal domain-like"/>
    <property type="match status" value="1"/>
</dbReference>
<dbReference type="InterPro" id="IPR036249">
    <property type="entry name" value="Thioredoxin-like_sf"/>
</dbReference>
<dbReference type="InterPro" id="IPR040079">
    <property type="entry name" value="Glutathione_S-Trfase"/>
</dbReference>